<dbReference type="OrthoDB" id="158267at2"/>
<dbReference type="EMBL" id="PTJC01000008">
    <property type="protein sequence ID" value="PPK84232.1"/>
    <property type="molecule type" value="Genomic_DNA"/>
</dbReference>
<dbReference type="Gene3D" id="3.40.50.1110">
    <property type="entry name" value="SGNH hydrolase"/>
    <property type="match status" value="1"/>
</dbReference>
<organism evidence="2 3">
    <name type="scientific">Neolewinella xylanilytica</name>
    <dbReference type="NCBI Taxonomy" id="1514080"/>
    <lineage>
        <taxon>Bacteria</taxon>
        <taxon>Pseudomonadati</taxon>
        <taxon>Bacteroidota</taxon>
        <taxon>Saprospiria</taxon>
        <taxon>Saprospirales</taxon>
        <taxon>Lewinellaceae</taxon>
        <taxon>Neolewinella</taxon>
    </lineage>
</organism>
<proteinExistence type="predicted"/>
<dbReference type="CDD" id="cd01832">
    <property type="entry name" value="SGNH_hydrolase_like_1"/>
    <property type="match status" value="1"/>
</dbReference>
<feature type="domain" description="SGNH hydrolase-type esterase" evidence="1">
    <location>
        <begin position="42"/>
        <end position="216"/>
    </location>
</feature>
<name>A0A2S6I041_9BACT</name>
<dbReference type="Proteomes" id="UP000237662">
    <property type="component" value="Unassembled WGS sequence"/>
</dbReference>
<evidence type="ECO:0000259" key="1">
    <source>
        <dbReference type="Pfam" id="PF13472"/>
    </source>
</evidence>
<keyword evidence="3" id="KW-1185">Reference proteome</keyword>
<gene>
    <name evidence="2" type="ORF">CLV84_4001</name>
</gene>
<sequence length="238" mass="26139">MRILLFFCCVLCFACDNEDNDFQPPSLPDSTVESDTTLSFLALGDSYTIGTSVEAEQRWPDQLATALLEQESIRLLPLEIVARNGWRTDNLANALLADPPGNDWNMVSLLIGVNDLYQGFAVEGYETRFSALLESAIGFAGGDTASVFVLSIPDYAYTPFGGGNEAISKEIDRFNAAATRIAAEKGVMFYDITDISRKGLAEPLLVAEDNLHPSGLQYGRWVESVLLDRVAERVRARD</sequence>
<evidence type="ECO:0000313" key="3">
    <source>
        <dbReference type="Proteomes" id="UP000237662"/>
    </source>
</evidence>
<comment type="caution">
    <text evidence="2">The sequence shown here is derived from an EMBL/GenBank/DDBJ whole genome shotgun (WGS) entry which is preliminary data.</text>
</comment>
<evidence type="ECO:0000313" key="2">
    <source>
        <dbReference type="EMBL" id="PPK84232.1"/>
    </source>
</evidence>
<dbReference type="AlphaFoldDB" id="A0A2S6I041"/>
<protein>
    <submittedName>
        <fullName evidence="2">Lysophospholipase L1-like esterase</fullName>
    </submittedName>
</protein>
<accession>A0A2S6I041</accession>
<reference evidence="2 3" key="1">
    <citation type="submission" date="2018-02" db="EMBL/GenBank/DDBJ databases">
        <title>Genomic Encyclopedia of Archaeal and Bacterial Type Strains, Phase II (KMG-II): from individual species to whole genera.</title>
        <authorList>
            <person name="Goeker M."/>
        </authorList>
    </citation>
    <scope>NUCLEOTIDE SEQUENCE [LARGE SCALE GENOMIC DNA]</scope>
    <source>
        <strain evidence="2 3">DSM 29526</strain>
    </source>
</reference>
<dbReference type="Pfam" id="PF13472">
    <property type="entry name" value="Lipase_GDSL_2"/>
    <property type="match status" value="1"/>
</dbReference>
<dbReference type="SUPFAM" id="SSF52266">
    <property type="entry name" value="SGNH hydrolase"/>
    <property type="match status" value="1"/>
</dbReference>
<dbReference type="GO" id="GO:0016788">
    <property type="term" value="F:hydrolase activity, acting on ester bonds"/>
    <property type="evidence" value="ECO:0007669"/>
    <property type="project" value="UniProtKB-ARBA"/>
</dbReference>
<dbReference type="RefSeq" id="WP_104421567.1">
    <property type="nucleotide sequence ID" value="NZ_PTJC01000008.1"/>
</dbReference>
<dbReference type="InterPro" id="IPR013830">
    <property type="entry name" value="SGNH_hydro"/>
</dbReference>
<dbReference type="InterPro" id="IPR036514">
    <property type="entry name" value="SGNH_hydro_sf"/>
</dbReference>